<evidence type="ECO:0000313" key="10">
    <source>
        <dbReference type="Proteomes" id="UP001233271"/>
    </source>
</evidence>
<feature type="binding site" evidence="4">
    <location>
        <position position="195"/>
    </location>
    <ligand>
        <name>Zn(2+)</name>
        <dbReference type="ChEBI" id="CHEBI:29105"/>
    </ligand>
</feature>
<dbReference type="AlphaFoldDB" id="A0AA48I650"/>
<organism evidence="9 10">
    <name type="scientific">Cutaneotrichosporon cavernicola</name>
    <dbReference type="NCBI Taxonomy" id="279322"/>
    <lineage>
        <taxon>Eukaryota</taxon>
        <taxon>Fungi</taxon>
        <taxon>Dikarya</taxon>
        <taxon>Basidiomycota</taxon>
        <taxon>Agaricomycotina</taxon>
        <taxon>Tremellomycetes</taxon>
        <taxon>Trichosporonales</taxon>
        <taxon>Trichosporonaceae</taxon>
        <taxon>Cutaneotrichosporon</taxon>
    </lineage>
</organism>
<dbReference type="PANTHER" id="PTHR12670:SF20">
    <property type="entry name" value="NEUTRAL CERAMIDASE"/>
    <property type="match status" value="1"/>
</dbReference>
<dbReference type="GeneID" id="85493853"/>
<comment type="cofactor">
    <cofactor evidence="4">
        <name>Zn(2+)</name>
        <dbReference type="ChEBI" id="CHEBI:29105"/>
    </cofactor>
    <text evidence="4">Binds 1 zinc ion per subunit.</text>
</comment>
<protein>
    <recommendedName>
        <fullName evidence="5">Neutral ceramidase</fullName>
        <ecNumber evidence="5">3.5.1.23</ecNumber>
    </recommendedName>
</protein>
<feature type="active site" description="Nucleophile" evidence="3">
    <location>
        <position position="245"/>
    </location>
</feature>
<comment type="catalytic activity">
    <reaction evidence="5">
        <text>an N-acylsphing-4-enine + H2O = sphing-4-enine + a fatty acid</text>
        <dbReference type="Rhea" id="RHEA:20856"/>
        <dbReference type="ChEBI" id="CHEBI:15377"/>
        <dbReference type="ChEBI" id="CHEBI:28868"/>
        <dbReference type="ChEBI" id="CHEBI:52639"/>
        <dbReference type="ChEBI" id="CHEBI:57756"/>
        <dbReference type="EC" id="3.5.1.23"/>
    </reaction>
</comment>
<keyword evidence="4" id="KW-0479">Metal-binding</keyword>
<dbReference type="GO" id="GO:0046514">
    <property type="term" value="P:ceramide catabolic process"/>
    <property type="evidence" value="ECO:0007669"/>
    <property type="project" value="InterPro"/>
</dbReference>
<feature type="binding site" evidence="4">
    <location>
        <position position="117"/>
    </location>
    <ligand>
        <name>Zn(2+)</name>
        <dbReference type="ChEBI" id="CHEBI:29105"/>
    </ligand>
</feature>
<dbReference type="PANTHER" id="PTHR12670">
    <property type="entry name" value="CERAMIDASE"/>
    <property type="match status" value="1"/>
</dbReference>
<reference evidence="9" key="1">
    <citation type="journal article" date="2023" name="BMC Genomics">
        <title>Chromosome-level genome assemblies of Cutaneotrichosporon spp. (Trichosporonales, Basidiomycota) reveal imbalanced evolution between nucleotide sequences and chromosome synteny.</title>
        <authorList>
            <person name="Kobayashi Y."/>
            <person name="Kayamori A."/>
            <person name="Aoki K."/>
            <person name="Shiwa Y."/>
            <person name="Matsutani M."/>
            <person name="Fujita N."/>
            <person name="Sugita T."/>
            <person name="Iwasaki W."/>
            <person name="Tanaka N."/>
            <person name="Takashima M."/>
        </authorList>
    </citation>
    <scope>NUCLEOTIDE SEQUENCE</scope>
    <source>
        <strain evidence="9">HIS019</strain>
    </source>
</reference>
<keyword evidence="5" id="KW-0443">Lipid metabolism</keyword>
<dbReference type="GO" id="GO:0042759">
    <property type="term" value="P:long-chain fatty acid biosynthetic process"/>
    <property type="evidence" value="ECO:0007669"/>
    <property type="project" value="TreeGrafter"/>
</dbReference>
<proteinExistence type="inferred from homology"/>
<evidence type="ECO:0000259" key="7">
    <source>
        <dbReference type="Pfam" id="PF04734"/>
    </source>
</evidence>
<feature type="binding site" evidence="4">
    <location>
        <position position="476"/>
    </location>
    <ligand>
        <name>Zn(2+)</name>
        <dbReference type="ChEBI" id="CHEBI:29105"/>
    </ligand>
</feature>
<keyword evidence="4" id="KW-0862">Zinc</keyword>
<keyword evidence="6" id="KW-0732">Signal</keyword>
<dbReference type="InterPro" id="IPR006823">
    <property type="entry name" value="Ceramidase_alk"/>
</dbReference>
<dbReference type="InterPro" id="IPR038445">
    <property type="entry name" value="NCDase_C_sf"/>
</dbReference>
<dbReference type="Pfam" id="PF04734">
    <property type="entry name" value="Ceramidase_alk"/>
    <property type="match status" value="1"/>
</dbReference>
<comment type="similarity">
    <text evidence="1 5">Belongs to the neutral ceramidase family.</text>
</comment>
<evidence type="ECO:0000256" key="2">
    <source>
        <dbReference type="ARBA" id="ARBA00022801"/>
    </source>
</evidence>
<evidence type="ECO:0000256" key="3">
    <source>
        <dbReference type="PIRSR" id="PIRSR606823-1"/>
    </source>
</evidence>
<sequence length="671" mass="72534">MLWLLYLLFLAVAVQAATGDQYLIGAGKGDITGPVVEVPFMGYANLEQKGTGLRQRLYARSFIIGDINNPADRFLYIVLDTIAGDTAIRNGILEGLQALGGDYALFHTGNVALVGTHSHSGPGGWHNYVLTQGYLDVGTGNVQDGAINRSLWAYLANPESERARYPNTTDTTMTLLRLKRADGKIQGILNWYAVHGTSAHNNNTHVTGDNKGVAAYLFEKEFSTSSDAAPGFVAGFSQANVGDTSPNVLGQWCTDGSGQCSLQTSTCGDGKSTGCHGRGPMWEKNDKGISSCYEIGRRQYATAKDILSSIDGGTPVTGPSVKAFHFFHDMRYFTFTRPDGSQGMTCPAALGESFAAGTTDGPGVGDFAQTINANPFWKFVGGALRIPSARQKACQGVKKILLDVGEMDVPFAWTANIVDIQILRVGQFVIIVSPAEVSTMAGRRWRDAIENATKSILPSPDPIVVLGGPANTYTHYAVTPEEYDIQRYEGASTLYGRDTLNAYINLTVGAIGFLSPTAKKPAPGPLPPDNRARSTTIIPPVMYDNAPLGRKMGQVLSQPRASYPRGMTVTAVFQGANPRNNLRLEGTFAAVEQQQADGRWVRVRDDSDWHLVYSWMRTDVVWGASTVQIDWETGDGADKGTYRIKYYGDQKMSFTGKIVAFEGTSNAFALT</sequence>
<accession>A0AA48I650</accession>
<evidence type="ECO:0000259" key="8">
    <source>
        <dbReference type="Pfam" id="PF17048"/>
    </source>
</evidence>
<name>A0AA48I650_9TREE</name>
<dbReference type="Pfam" id="PF17048">
    <property type="entry name" value="Ceramidse_alk_C"/>
    <property type="match status" value="1"/>
</dbReference>
<dbReference type="InterPro" id="IPR031329">
    <property type="entry name" value="NEUT/ALK_ceramidase_N"/>
</dbReference>
<keyword evidence="10" id="KW-1185">Reference proteome</keyword>
<evidence type="ECO:0000256" key="6">
    <source>
        <dbReference type="SAM" id="SignalP"/>
    </source>
</evidence>
<dbReference type="EC" id="3.5.1.23" evidence="5"/>
<gene>
    <name evidence="9" type="ORF">CcaverHIS019_0300520</name>
</gene>
<feature type="domain" description="Neutral/alkaline non-lysosomal ceramidase N-terminal" evidence="7">
    <location>
        <begin position="130"/>
        <end position="505"/>
    </location>
</feature>
<dbReference type="EMBL" id="AP028214">
    <property type="protein sequence ID" value="BEI89982.1"/>
    <property type="molecule type" value="Genomic_DNA"/>
</dbReference>
<dbReference type="GO" id="GO:0005576">
    <property type="term" value="C:extracellular region"/>
    <property type="evidence" value="ECO:0007669"/>
    <property type="project" value="TreeGrafter"/>
</dbReference>
<keyword evidence="5" id="KW-0746">Sphingolipid metabolism</keyword>
<feature type="chain" id="PRO_5041402732" description="Neutral ceramidase" evidence="6">
    <location>
        <begin position="17"/>
        <end position="671"/>
    </location>
</feature>
<keyword evidence="2 5" id="KW-0378">Hydrolase</keyword>
<dbReference type="Gene3D" id="2.60.40.2300">
    <property type="entry name" value="Neutral/alkaline non-lysosomal ceramidase, C-terminal domain"/>
    <property type="match status" value="1"/>
</dbReference>
<dbReference type="GO" id="GO:0046872">
    <property type="term" value="F:metal ion binding"/>
    <property type="evidence" value="ECO:0007669"/>
    <property type="project" value="UniProtKB-KW"/>
</dbReference>
<dbReference type="RefSeq" id="XP_060455248.1">
    <property type="nucleotide sequence ID" value="XM_060598457.1"/>
</dbReference>
<dbReference type="GO" id="GO:0016020">
    <property type="term" value="C:membrane"/>
    <property type="evidence" value="ECO:0007669"/>
    <property type="project" value="GOC"/>
</dbReference>
<evidence type="ECO:0000313" key="9">
    <source>
        <dbReference type="EMBL" id="BEI89982.1"/>
    </source>
</evidence>
<dbReference type="GO" id="GO:0046512">
    <property type="term" value="P:sphingosine biosynthetic process"/>
    <property type="evidence" value="ECO:0007669"/>
    <property type="project" value="TreeGrafter"/>
</dbReference>
<feature type="binding site" evidence="4">
    <location>
        <position position="436"/>
    </location>
    <ligand>
        <name>Zn(2+)</name>
        <dbReference type="ChEBI" id="CHEBI:29105"/>
    </ligand>
</feature>
<dbReference type="GO" id="GO:0017040">
    <property type="term" value="F:N-acylsphingosine amidohydrolase activity"/>
    <property type="evidence" value="ECO:0007669"/>
    <property type="project" value="UniProtKB-UniRule"/>
</dbReference>
<feature type="domain" description="Neutral/alkaline non-lysosomal ceramidase C-terminal" evidence="8">
    <location>
        <begin position="514"/>
        <end position="669"/>
    </location>
</feature>
<dbReference type="KEGG" id="ccac:CcaHIS019_0300520"/>
<feature type="signal peptide" evidence="6">
    <location>
        <begin position="1"/>
        <end position="16"/>
    </location>
</feature>
<evidence type="ECO:0000256" key="1">
    <source>
        <dbReference type="ARBA" id="ARBA00009835"/>
    </source>
</evidence>
<dbReference type="InterPro" id="IPR031331">
    <property type="entry name" value="NEUT/ALK_ceramidase_C"/>
</dbReference>
<dbReference type="Proteomes" id="UP001233271">
    <property type="component" value="Chromosome 3"/>
</dbReference>
<evidence type="ECO:0000256" key="5">
    <source>
        <dbReference type="RuleBase" id="RU366019"/>
    </source>
</evidence>
<evidence type="ECO:0000256" key="4">
    <source>
        <dbReference type="PIRSR" id="PIRSR606823-2"/>
    </source>
</evidence>